<proteinExistence type="predicted"/>
<name>A0A196SCI8_BLAHN</name>
<protein>
    <submittedName>
        <fullName evidence="4">Long-chain-fatty-acid--CoA ligase</fullName>
    </submittedName>
</protein>
<feature type="non-terminal residue" evidence="4">
    <location>
        <position position="224"/>
    </location>
</feature>
<sequence length="224" mass="25430">MQPSTRHESAVIRSIQCPKQQYICTYFPEVETLYDCFMRGKRLNPDGPCYGYRPKDENGKALPFKWYTYNETWEMIQDFASGLIHLDLLTNTEGYKIIGIYGPNCLEWALTEQSCNAYGMTLCPIYDTLGADSVEFILQQTQMKACVCTPSETLKLMVLLERASTLKTIVQIGAIDEKTRALAKEHNIELLTTEELMKVGHEHRVANVPPFAEDVCTICYTSGT</sequence>
<dbReference type="PANTHER" id="PTHR43272:SF33">
    <property type="entry name" value="AMP-BINDING DOMAIN-CONTAINING PROTEIN-RELATED"/>
    <property type="match status" value="1"/>
</dbReference>
<dbReference type="GO" id="GO:0016020">
    <property type="term" value="C:membrane"/>
    <property type="evidence" value="ECO:0007669"/>
    <property type="project" value="TreeGrafter"/>
</dbReference>
<dbReference type="Pfam" id="PF00501">
    <property type="entry name" value="AMP-binding"/>
    <property type="match status" value="1"/>
</dbReference>
<dbReference type="STRING" id="478820.A0A196SCI8"/>
<evidence type="ECO:0000313" key="4">
    <source>
        <dbReference type="EMBL" id="OAO14041.1"/>
    </source>
</evidence>
<reference evidence="4 5" key="1">
    <citation type="submission" date="2016-05" db="EMBL/GenBank/DDBJ databases">
        <title>Nuclear genome of Blastocystis sp. subtype 1 NandII.</title>
        <authorList>
            <person name="Gentekaki E."/>
            <person name="Curtis B."/>
            <person name="Stairs C."/>
            <person name="Eme L."/>
            <person name="Herman E."/>
            <person name="Klimes V."/>
            <person name="Arias M.C."/>
            <person name="Elias M."/>
            <person name="Hilliou F."/>
            <person name="Klute M."/>
            <person name="Malik S.-B."/>
            <person name="Pightling A."/>
            <person name="Rachubinski R."/>
            <person name="Salas D."/>
            <person name="Schlacht A."/>
            <person name="Suga H."/>
            <person name="Archibald J."/>
            <person name="Ball S.G."/>
            <person name="Clark G."/>
            <person name="Dacks J."/>
            <person name="Van Der Giezen M."/>
            <person name="Tsaousis A."/>
            <person name="Roger A."/>
        </authorList>
    </citation>
    <scope>NUCLEOTIDE SEQUENCE [LARGE SCALE GENOMIC DNA]</scope>
    <source>
        <strain evidence="5">ATCC 50177 / NandII</strain>
    </source>
</reference>
<dbReference type="OrthoDB" id="78466at2759"/>
<dbReference type="GO" id="GO:0005524">
    <property type="term" value="F:ATP binding"/>
    <property type="evidence" value="ECO:0007669"/>
    <property type="project" value="UniProtKB-KW"/>
</dbReference>
<keyword evidence="5" id="KW-1185">Reference proteome</keyword>
<evidence type="ECO:0000259" key="3">
    <source>
        <dbReference type="Pfam" id="PF00501"/>
    </source>
</evidence>
<comment type="caution">
    <text evidence="4">The sequence shown here is derived from an EMBL/GenBank/DDBJ whole genome shotgun (WGS) entry which is preliminary data.</text>
</comment>
<dbReference type="Proteomes" id="UP000078348">
    <property type="component" value="Unassembled WGS sequence"/>
</dbReference>
<dbReference type="SUPFAM" id="SSF56801">
    <property type="entry name" value="Acetyl-CoA synthetase-like"/>
    <property type="match status" value="1"/>
</dbReference>
<dbReference type="Gene3D" id="3.40.50.12780">
    <property type="entry name" value="N-terminal domain of ligase-like"/>
    <property type="match status" value="1"/>
</dbReference>
<organism evidence="4 5">
    <name type="scientific">Blastocystis sp. subtype 1 (strain ATCC 50177 / NandII)</name>
    <dbReference type="NCBI Taxonomy" id="478820"/>
    <lineage>
        <taxon>Eukaryota</taxon>
        <taxon>Sar</taxon>
        <taxon>Stramenopiles</taxon>
        <taxon>Bigyra</taxon>
        <taxon>Opalozoa</taxon>
        <taxon>Opalinata</taxon>
        <taxon>Blastocystidae</taxon>
        <taxon>Blastocystis</taxon>
    </lineage>
</organism>
<dbReference type="GO" id="GO:0005783">
    <property type="term" value="C:endoplasmic reticulum"/>
    <property type="evidence" value="ECO:0007669"/>
    <property type="project" value="TreeGrafter"/>
</dbReference>
<keyword evidence="1" id="KW-0547">Nucleotide-binding</keyword>
<dbReference type="InterPro" id="IPR042099">
    <property type="entry name" value="ANL_N_sf"/>
</dbReference>
<dbReference type="InterPro" id="IPR000873">
    <property type="entry name" value="AMP-dep_synth/lig_dom"/>
</dbReference>
<gene>
    <name evidence="4" type="ORF">AV274_4219</name>
</gene>
<keyword evidence="4" id="KW-0436">Ligase</keyword>
<keyword evidence="2" id="KW-0067">ATP-binding</keyword>
<evidence type="ECO:0000313" key="5">
    <source>
        <dbReference type="Proteomes" id="UP000078348"/>
    </source>
</evidence>
<accession>A0A196SCI8</accession>
<evidence type="ECO:0000256" key="1">
    <source>
        <dbReference type="ARBA" id="ARBA00022741"/>
    </source>
</evidence>
<dbReference type="AlphaFoldDB" id="A0A196SCI8"/>
<dbReference type="EMBL" id="LXWW01000289">
    <property type="protein sequence ID" value="OAO14041.1"/>
    <property type="molecule type" value="Genomic_DNA"/>
</dbReference>
<evidence type="ECO:0000256" key="2">
    <source>
        <dbReference type="ARBA" id="ARBA00022840"/>
    </source>
</evidence>
<dbReference type="PANTHER" id="PTHR43272">
    <property type="entry name" value="LONG-CHAIN-FATTY-ACID--COA LIGASE"/>
    <property type="match status" value="1"/>
</dbReference>
<dbReference type="GO" id="GO:0004467">
    <property type="term" value="F:long-chain fatty acid-CoA ligase activity"/>
    <property type="evidence" value="ECO:0007669"/>
    <property type="project" value="TreeGrafter"/>
</dbReference>
<feature type="domain" description="AMP-dependent synthetase/ligase" evidence="3">
    <location>
        <begin position="64"/>
        <end position="224"/>
    </location>
</feature>